<proteinExistence type="inferred from homology"/>
<dbReference type="SMART" id="SM01409">
    <property type="entry name" value="RNA_pol_Rpb6"/>
    <property type="match status" value="1"/>
</dbReference>
<dbReference type="SUPFAM" id="SSF63562">
    <property type="entry name" value="RPB6/omega subunit-like"/>
    <property type="match status" value="1"/>
</dbReference>
<dbReference type="EC" id="2.7.7.6" evidence="2 10"/>
<evidence type="ECO:0000313" key="11">
    <source>
        <dbReference type="EMBL" id="MBW7574000.1"/>
    </source>
</evidence>
<dbReference type="RefSeq" id="WP_219966409.1">
    <property type="nucleotide sequence ID" value="NZ_JAGFNZ010000007.1"/>
</dbReference>
<keyword evidence="7 10" id="KW-0804">Transcription</keyword>
<dbReference type="InterPro" id="IPR006110">
    <property type="entry name" value="Pol_omega/Rpo6/RPB6"/>
</dbReference>
<evidence type="ECO:0000313" key="12">
    <source>
        <dbReference type="Proteomes" id="UP000719942"/>
    </source>
</evidence>
<dbReference type="Pfam" id="PF01192">
    <property type="entry name" value="RNA_pol_Rpb6"/>
    <property type="match status" value="1"/>
</dbReference>
<evidence type="ECO:0000256" key="10">
    <source>
        <dbReference type="HAMAP-Rule" id="MF_00366"/>
    </source>
</evidence>
<dbReference type="GO" id="GO:0000428">
    <property type="term" value="C:DNA-directed RNA polymerase complex"/>
    <property type="evidence" value="ECO:0007669"/>
    <property type="project" value="UniProtKB-KW"/>
</dbReference>
<evidence type="ECO:0000256" key="4">
    <source>
        <dbReference type="ARBA" id="ARBA00022478"/>
    </source>
</evidence>
<accession>A0ABS7DRR8</accession>
<dbReference type="Proteomes" id="UP000719942">
    <property type="component" value="Unassembled WGS sequence"/>
</dbReference>
<evidence type="ECO:0000256" key="7">
    <source>
        <dbReference type="ARBA" id="ARBA00023163"/>
    </source>
</evidence>
<dbReference type="Gene3D" id="3.90.940.10">
    <property type="match status" value="1"/>
</dbReference>
<dbReference type="EMBL" id="JAGFNZ010000007">
    <property type="protein sequence ID" value="MBW7574000.1"/>
    <property type="molecule type" value="Genomic_DNA"/>
</dbReference>
<evidence type="ECO:0000256" key="5">
    <source>
        <dbReference type="ARBA" id="ARBA00022679"/>
    </source>
</evidence>
<keyword evidence="12" id="KW-1185">Reference proteome</keyword>
<protein>
    <recommendedName>
        <fullName evidence="3 10">DNA-directed RNA polymerase subunit omega</fullName>
        <shortName evidence="10">RNAP omega subunit</shortName>
        <ecNumber evidence="2 10">2.7.7.6</ecNumber>
    </recommendedName>
    <alternativeName>
        <fullName evidence="10">RNA polymerase omega subunit</fullName>
    </alternativeName>
    <alternativeName>
        <fullName evidence="8 10">Transcriptase subunit omega</fullName>
    </alternativeName>
</protein>
<evidence type="ECO:0000256" key="9">
    <source>
        <dbReference type="ARBA" id="ARBA00048552"/>
    </source>
</evidence>
<keyword evidence="4 10" id="KW-0240">DNA-directed RNA polymerase</keyword>
<comment type="function">
    <text evidence="10">Promotes RNA polymerase assembly. Latches the N- and C-terminal regions of the beta' subunit thereby facilitating its interaction with the beta and alpha subunits.</text>
</comment>
<dbReference type="HAMAP" id="MF_00366">
    <property type="entry name" value="RNApol_bact_RpoZ"/>
    <property type="match status" value="1"/>
</dbReference>
<organism evidence="11 12">
    <name type="scientific">Caproiciproducens faecalis</name>
    <dbReference type="NCBI Taxonomy" id="2820301"/>
    <lineage>
        <taxon>Bacteria</taxon>
        <taxon>Bacillati</taxon>
        <taxon>Bacillota</taxon>
        <taxon>Clostridia</taxon>
        <taxon>Eubacteriales</taxon>
        <taxon>Acutalibacteraceae</taxon>
        <taxon>Caproiciproducens</taxon>
    </lineage>
</organism>
<comment type="similarity">
    <text evidence="1 10">Belongs to the RNA polymerase subunit omega family.</text>
</comment>
<dbReference type="InterPro" id="IPR036161">
    <property type="entry name" value="RPB6/omega-like_sf"/>
</dbReference>
<evidence type="ECO:0000256" key="2">
    <source>
        <dbReference type="ARBA" id="ARBA00012418"/>
    </source>
</evidence>
<comment type="subunit">
    <text evidence="10">The RNAP catalytic core consists of 2 alpha, 1 beta, 1 beta' and 1 omega subunit. When a sigma factor is associated with the core the holoenzyme is formed, which can initiate transcription.</text>
</comment>
<evidence type="ECO:0000256" key="8">
    <source>
        <dbReference type="ARBA" id="ARBA00029924"/>
    </source>
</evidence>
<evidence type="ECO:0000256" key="3">
    <source>
        <dbReference type="ARBA" id="ARBA00013725"/>
    </source>
</evidence>
<name>A0ABS7DRR8_9FIRM</name>
<comment type="catalytic activity">
    <reaction evidence="9 10">
        <text>RNA(n) + a ribonucleoside 5'-triphosphate = RNA(n+1) + diphosphate</text>
        <dbReference type="Rhea" id="RHEA:21248"/>
        <dbReference type="Rhea" id="RHEA-COMP:14527"/>
        <dbReference type="Rhea" id="RHEA-COMP:17342"/>
        <dbReference type="ChEBI" id="CHEBI:33019"/>
        <dbReference type="ChEBI" id="CHEBI:61557"/>
        <dbReference type="ChEBI" id="CHEBI:140395"/>
        <dbReference type="EC" id="2.7.7.6"/>
    </reaction>
</comment>
<comment type="caution">
    <text evidence="11">The sequence shown here is derived from an EMBL/GenBank/DDBJ whole genome shotgun (WGS) entry which is preliminary data.</text>
</comment>
<keyword evidence="5 10" id="KW-0808">Transferase</keyword>
<reference evidence="11 12" key="1">
    <citation type="submission" date="2021-03" db="EMBL/GenBank/DDBJ databases">
        <title>Caproiciproducens sp. nov. isolated from feces of cow.</title>
        <authorList>
            <person name="Choi J.-Y."/>
        </authorList>
    </citation>
    <scope>NUCLEOTIDE SEQUENCE [LARGE SCALE GENOMIC DNA]</scope>
    <source>
        <strain evidence="11 12">AGMB10547</strain>
    </source>
</reference>
<keyword evidence="6 10" id="KW-0548">Nucleotidyltransferase</keyword>
<sequence length="69" mass="7728">MLKPSADLIIGPEQSRYSLVVAVSKRAREIAADAENRGEILIEKPVDMAVHELMENKYEIIEPDSCSKE</sequence>
<dbReference type="InterPro" id="IPR003716">
    <property type="entry name" value="DNA-dir_RNA_pol_omega"/>
</dbReference>
<gene>
    <name evidence="10" type="primary">rpoZ</name>
    <name evidence="11" type="ORF">J5W02_14395</name>
</gene>
<evidence type="ECO:0000256" key="6">
    <source>
        <dbReference type="ARBA" id="ARBA00022695"/>
    </source>
</evidence>
<evidence type="ECO:0000256" key="1">
    <source>
        <dbReference type="ARBA" id="ARBA00006711"/>
    </source>
</evidence>